<name>A0A1L9PYD8_ASPVE</name>
<evidence type="ECO:0000313" key="2">
    <source>
        <dbReference type="EMBL" id="OJJ06528.1"/>
    </source>
</evidence>
<protein>
    <submittedName>
        <fullName evidence="2">Uncharacterized protein</fullName>
    </submittedName>
</protein>
<feature type="transmembrane region" description="Helical" evidence="1">
    <location>
        <begin position="239"/>
        <end position="260"/>
    </location>
</feature>
<keyword evidence="1" id="KW-1133">Transmembrane helix</keyword>
<gene>
    <name evidence="2" type="ORF">ASPVEDRAFT_87828</name>
</gene>
<proteinExistence type="predicted"/>
<feature type="transmembrane region" description="Helical" evidence="1">
    <location>
        <begin position="280"/>
        <end position="305"/>
    </location>
</feature>
<dbReference type="EMBL" id="KV878135">
    <property type="protein sequence ID" value="OJJ06528.1"/>
    <property type="molecule type" value="Genomic_DNA"/>
</dbReference>
<sequence>MKLDDDYRTREHHHQKEQEPPFTIDLLNIPAAEEAKAKRENGFLDAELSVAKLDSIYDYLWLAGLPVPPQPLHYQLVLQREIVICEKMDMHLVCDHGRIFIKPIPLFLLSPAFWETSLQCAEGCDCFHSENYRQCKTKSQRTIALGFLFTYTVLISSQHDFRLAQQVHLLPDEREGTGVNWNSWQVFAEQILTSSSASIYEDIHRRFHYGELRANRLNAICLLTRQMYFLDQWSDYNRAAWLTTTTICFALALSAMQVGLMTERPDEGRTYIRVAHWFSVSAIIGVIVGGVLIASVTVLVELVNWRVQKMKARRRFKLIMGAVAEPRLQTTAARQGLAYHVSPRRR</sequence>
<dbReference type="VEuPathDB" id="FungiDB:ASPVEDRAFT_87828"/>
<dbReference type="STRING" id="1036611.A0A1L9PYD8"/>
<dbReference type="AlphaFoldDB" id="A0A1L9PYD8"/>
<keyword evidence="1" id="KW-0812">Transmembrane</keyword>
<dbReference type="PANTHER" id="PTHR34414:SF1">
    <property type="entry name" value="SUBTILISIN-LIKE SERINE PROTEASE"/>
    <property type="match status" value="1"/>
</dbReference>
<keyword evidence="3" id="KW-1185">Reference proteome</keyword>
<dbReference type="InterPro" id="IPR046536">
    <property type="entry name" value="DUF6601"/>
</dbReference>
<evidence type="ECO:0000313" key="3">
    <source>
        <dbReference type="Proteomes" id="UP000184073"/>
    </source>
</evidence>
<evidence type="ECO:0000256" key="1">
    <source>
        <dbReference type="SAM" id="Phobius"/>
    </source>
</evidence>
<dbReference type="PANTHER" id="PTHR34414">
    <property type="entry name" value="HET DOMAIN-CONTAINING PROTEIN-RELATED"/>
    <property type="match status" value="1"/>
</dbReference>
<dbReference type="Pfam" id="PF20246">
    <property type="entry name" value="DUF6601"/>
    <property type="match status" value="1"/>
</dbReference>
<dbReference type="RefSeq" id="XP_040672290.1">
    <property type="nucleotide sequence ID" value="XM_040818177.1"/>
</dbReference>
<keyword evidence="1" id="KW-0472">Membrane</keyword>
<dbReference type="Proteomes" id="UP000184073">
    <property type="component" value="Unassembled WGS sequence"/>
</dbReference>
<dbReference type="GeneID" id="63733688"/>
<accession>A0A1L9PYD8</accession>
<reference evidence="3" key="1">
    <citation type="journal article" date="2017" name="Genome Biol.">
        <title>Comparative genomics reveals high biological diversity and specific adaptations in the industrially and medically important fungal genus Aspergillus.</title>
        <authorList>
            <person name="de Vries R.P."/>
            <person name="Riley R."/>
            <person name="Wiebenga A."/>
            <person name="Aguilar-Osorio G."/>
            <person name="Amillis S."/>
            <person name="Uchima C.A."/>
            <person name="Anderluh G."/>
            <person name="Asadollahi M."/>
            <person name="Askin M."/>
            <person name="Barry K."/>
            <person name="Battaglia E."/>
            <person name="Bayram O."/>
            <person name="Benocci T."/>
            <person name="Braus-Stromeyer S.A."/>
            <person name="Caldana C."/>
            <person name="Canovas D."/>
            <person name="Cerqueira G.C."/>
            <person name="Chen F."/>
            <person name="Chen W."/>
            <person name="Choi C."/>
            <person name="Clum A."/>
            <person name="Dos Santos R.A."/>
            <person name="Damasio A.R."/>
            <person name="Diallinas G."/>
            <person name="Emri T."/>
            <person name="Fekete E."/>
            <person name="Flipphi M."/>
            <person name="Freyberg S."/>
            <person name="Gallo A."/>
            <person name="Gournas C."/>
            <person name="Habgood R."/>
            <person name="Hainaut M."/>
            <person name="Harispe M.L."/>
            <person name="Henrissat B."/>
            <person name="Hilden K.S."/>
            <person name="Hope R."/>
            <person name="Hossain A."/>
            <person name="Karabika E."/>
            <person name="Karaffa L."/>
            <person name="Karanyi Z."/>
            <person name="Krasevec N."/>
            <person name="Kuo A."/>
            <person name="Kusch H."/>
            <person name="LaButti K."/>
            <person name="Lagendijk E.L."/>
            <person name="Lapidus A."/>
            <person name="Levasseur A."/>
            <person name="Lindquist E."/>
            <person name="Lipzen A."/>
            <person name="Logrieco A.F."/>
            <person name="MacCabe A."/>
            <person name="Maekelae M.R."/>
            <person name="Malavazi I."/>
            <person name="Melin P."/>
            <person name="Meyer V."/>
            <person name="Mielnichuk N."/>
            <person name="Miskei M."/>
            <person name="Molnar A.P."/>
            <person name="Mule G."/>
            <person name="Ngan C.Y."/>
            <person name="Orejas M."/>
            <person name="Orosz E."/>
            <person name="Ouedraogo J.P."/>
            <person name="Overkamp K.M."/>
            <person name="Park H.-S."/>
            <person name="Perrone G."/>
            <person name="Piumi F."/>
            <person name="Punt P.J."/>
            <person name="Ram A.F."/>
            <person name="Ramon A."/>
            <person name="Rauscher S."/>
            <person name="Record E."/>
            <person name="Riano-Pachon D.M."/>
            <person name="Robert V."/>
            <person name="Roehrig J."/>
            <person name="Ruller R."/>
            <person name="Salamov A."/>
            <person name="Salih N.S."/>
            <person name="Samson R.A."/>
            <person name="Sandor E."/>
            <person name="Sanguinetti M."/>
            <person name="Schuetze T."/>
            <person name="Sepcic K."/>
            <person name="Shelest E."/>
            <person name="Sherlock G."/>
            <person name="Sophianopoulou V."/>
            <person name="Squina F.M."/>
            <person name="Sun H."/>
            <person name="Susca A."/>
            <person name="Todd R.B."/>
            <person name="Tsang A."/>
            <person name="Unkles S.E."/>
            <person name="van de Wiele N."/>
            <person name="van Rossen-Uffink D."/>
            <person name="Oliveira J.V."/>
            <person name="Vesth T.C."/>
            <person name="Visser J."/>
            <person name="Yu J.-H."/>
            <person name="Zhou M."/>
            <person name="Andersen M.R."/>
            <person name="Archer D.B."/>
            <person name="Baker S.E."/>
            <person name="Benoit I."/>
            <person name="Brakhage A.A."/>
            <person name="Braus G.H."/>
            <person name="Fischer R."/>
            <person name="Frisvad J.C."/>
            <person name="Goldman G.H."/>
            <person name="Houbraken J."/>
            <person name="Oakley B."/>
            <person name="Pocsi I."/>
            <person name="Scazzocchio C."/>
            <person name="Seiboth B."/>
            <person name="vanKuyk P.A."/>
            <person name="Wortman J."/>
            <person name="Dyer P.S."/>
            <person name="Grigoriev I.V."/>
        </authorList>
    </citation>
    <scope>NUCLEOTIDE SEQUENCE [LARGE SCALE GENOMIC DNA]</scope>
    <source>
        <strain evidence="3">CBS 583.65</strain>
    </source>
</reference>
<dbReference type="OrthoDB" id="5086500at2759"/>
<organism evidence="2 3">
    <name type="scientific">Aspergillus versicolor CBS 583.65</name>
    <dbReference type="NCBI Taxonomy" id="1036611"/>
    <lineage>
        <taxon>Eukaryota</taxon>
        <taxon>Fungi</taxon>
        <taxon>Dikarya</taxon>
        <taxon>Ascomycota</taxon>
        <taxon>Pezizomycotina</taxon>
        <taxon>Eurotiomycetes</taxon>
        <taxon>Eurotiomycetidae</taxon>
        <taxon>Eurotiales</taxon>
        <taxon>Aspergillaceae</taxon>
        <taxon>Aspergillus</taxon>
        <taxon>Aspergillus subgen. Nidulantes</taxon>
    </lineage>
</organism>